<sequence length="130" mass="14174">MDSDKRADHRRTESSSEERGKESVDLVLVVIVFFHGITSKAFWGPTHRRTSGAKPKDCPRSPASHPQPGVLAPSCCGISPVSEAASLVLTKPRRTRAHTHRASRCHISSSIRSPPRLPLGSARVCAWTTL</sequence>
<proteinExistence type="predicted"/>
<dbReference type="AlphaFoldDB" id="A0A7J8CYZ2"/>
<organism evidence="2 3">
    <name type="scientific">Molossus molossus</name>
    <name type="common">Pallas' mastiff bat</name>
    <name type="synonym">Vespertilio molossus</name>
    <dbReference type="NCBI Taxonomy" id="27622"/>
    <lineage>
        <taxon>Eukaryota</taxon>
        <taxon>Metazoa</taxon>
        <taxon>Chordata</taxon>
        <taxon>Craniata</taxon>
        <taxon>Vertebrata</taxon>
        <taxon>Euteleostomi</taxon>
        <taxon>Mammalia</taxon>
        <taxon>Eutheria</taxon>
        <taxon>Laurasiatheria</taxon>
        <taxon>Chiroptera</taxon>
        <taxon>Yangochiroptera</taxon>
        <taxon>Molossidae</taxon>
        <taxon>Molossus</taxon>
    </lineage>
</organism>
<protein>
    <submittedName>
        <fullName evidence="2">Uncharacterized protein</fullName>
    </submittedName>
</protein>
<dbReference type="Proteomes" id="UP000550707">
    <property type="component" value="Unassembled WGS sequence"/>
</dbReference>
<feature type="region of interest" description="Disordered" evidence="1">
    <location>
        <begin position="1"/>
        <end position="21"/>
    </location>
</feature>
<keyword evidence="3" id="KW-1185">Reference proteome</keyword>
<dbReference type="EMBL" id="JACASF010000019">
    <property type="protein sequence ID" value="KAF6416194.1"/>
    <property type="molecule type" value="Genomic_DNA"/>
</dbReference>
<dbReference type="InParanoid" id="A0A7J8CYZ2"/>
<accession>A0A7J8CYZ2</accession>
<evidence type="ECO:0000256" key="1">
    <source>
        <dbReference type="SAM" id="MobiDB-lite"/>
    </source>
</evidence>
<gene>
    <name evidence="2" type="ORF">HJG59_009481</name>
</gene>
<evidence type="ECO:0000313" key="2">
    <source>
        <dbReference type="EMBL" id="KAF6416194.1"/>
    </source>
</evidence>
<feature type="region of interest" description="Disordered" evidence="1">
    <location>
        <begin position="42"/>
        <end position="72"/>
    </location>
</feature>
<name>A0A7J8CYZ2_MOLMO</name>
<reference evidence="2 3" key="1">
    <citation type="journal article" date="2020" name="Nature">
        <title>Six reference-quality genomes reveal evolution of bat adaptations.</title>
        <authorList>
            <person name="Jebb D."/>
            <person name="Huang Z."/>
            <person name="Pippel M."/>
            <person name="Hughes G.M."/>
            <person name="Lavrichenko K."/>
            <person name="Devanna P."/>
            <person name="Winkler S."/>
            <person name="Jermiin L.S."/>
            <person name="Skirmuntt E.C."/>
            <person name="Katzourakis A."/>
            <person name="Burkitt-Gray L."/>
            <person name="Ray D.A."/>
            <person name="Sullivan K.A.M."/>
            <person name="Roscito J.G."/>
            <person name="Kirilenko B.M."/>
            <person name="Davalos L.M."/>
            <person name="Corthals A.P."/>
            <person name="Power M.L."/>
            <person name="Jones G."/>
            <person name="Ransome R.D."/>
            <person name="Dechmann D.K.N."/>
            <person name="Locatelli A.G."/>
            <person name="Puechmaille S.J."/>
            <person name="Fedrigo O."/>
            <person name="Jarvis E.D."/>
            <person name="Hiller M."/>
            <person name="Vernes S.C."/>
            <person name="Myers E.W."/>
            <person name="Teeling E.C."/>
        </authorList>
    </citation>
    <scope>NUCLEOTIDE SEQUENCE [LARGE SCALE GENOMIC DNA]</scope>
    <source>
        <strain evidence="2">MMolMol1</strain>
        <tissue evidence="2">Muscle</tissue>
    </source>
</reference>
<comment type="caution">
    <text evidence="2">The sequence shown here is derived from an EMBL/GenBank/DDBJ whole genome shotgun (WGS) entry which is preliminary data.</text>
</comment>
<evidence type="ECO:0000313" key="3">
    <source>
        <dbReference type="Proteomes" id="UP000550707"/>
    </source>
</evidence>